<gene>
    <name evidence="3" type="ORF">BC938DRAFT_481099</name>
</gene>
<dbReference type="Pfam" id="PF08164">
    <property type="entry name" value="TRAUB"/>
    <property type="match status" value="1"/>
</dbReference>
<feature type="non-terminal residue" evidence="3">
    <location>
        <position position="1"/>
    </location>
</feature>
<protein>
    <submittedName>
        <fullName evidence="3">Apoptosis-antagonizing transcription factor</fullName>
    </submittedName>
</protein>
<organism evidence="3 4">
    <name type="scientific">Jimgerdemannia flammicorona</name>
    <dbReference type="NCBI Taxonomy" id="994334"/>
    <lineage>
        <taxon>Eukaryota</taxon>
        <taxon>Fungi</taxon>
        <taxon>Fungi incertae sedis</taxon>
        <taxon>Mucoromycota</taxon>
        <taxon>Mucoromycotina</taxon>
        <taxon>Endogonomycetes</taxon>
        <taxon>Endogonales</taxon>
        <taxon>Endogonaceae</taxon>
        <taxon>Jimgerdemannia</taxon>
    </lineage>
</organism>
<dbReference type="GO" id="GO:0000462">
    <property type="term" value="P:maturation of SSU-rRNA from tricistronic rRNA transcript (SSU-rRNA, 5.8S rRNA, LSU-rRNA)"/>
    <property type="evidence" value="ECO:0007669"/>
    <property type="project" value="TreeGrafter"/>
</dbReference>
<evidence type="ECO:0000313" key="3">
    <source>
        <dbReference type="EMBL" id="RUS29069.1"/>
    </source>
</evidence>
<proteinExistence type="predicted"/>
<reference evidence="3 4" key="1">
    <citation type="journal article" date="2018" name="New Phytol.">
        <title>Phylogenomics of Endogonaceae and evolution of mycorrhizas within Mucoromycota.</title>
        <authorList>
            <person name="Chang Y."/>
            <person name="Desiro A."/>
            <person name="Na H."/>
            <person name="Sandor L."/>
            <person name="Lipzen A."/>
            <person name="Clum A."/>
            <person name="Barry K."/>
            <person name="Grigoriev I.V."/>
            <person name="Martin F.M."/>
            <person name="Stajich J.E."/>
            <person name="Smith M.E."/>
            <person name="Bonito G."/>
            <person name="Spatafora J.W."/>
        </authorList>
    </citation>
    <scope>NUCLEOTIDE SEQUENCE [LARGE SCALE GENOMIC DNA]</scope>
    <source>
        <strain evidence="3 4">AD002</strain>
    </source>
</reference>
<evidence type="ECO:0000259" key="2">
    <source>
        <dbReference type="Pfam" id="PF08164"/>
    </source>
</evidence>
<dbReference type="InterPro" id="IPR039223">
    <property type="entry name" value="AATF/Bfr2"/>
</dbReference>
<evidence type="ECO:0000313" key="4">
    <source>
        <dbReference type="Proteomes" id="UP000274822"/>
    </source>
</evidence>
<dbReference type="GO" id="GO:0005730">
    <property type="term" value="C:nucleolus"/>
    <property type="evidence" value="ECO:0007669"/>
    <property type="project" value="TreeGrafter"/>
</dbReference>
<name>A0A433QH30_9FUNG</name>
<dbReference type="Proteomes" id="UP000274822">
    <property type="component" value="Unassembled WGS sequence"/>
</dbReference>
<dbReference type="PANTHER" id="PTHR15565:SF0">
    <property type="entry name" value="PROTEIN AATF"/>
    <property type="match status" value="1"/>
</dbReference>
<sequence>LVTDPSNAITVDSPTDYYLTHHDPEIFDDTDFYDQLLCELIESHMAALKQSKQQKKIVDMKASKGRRLRYHVHEKLQNFMAPVPTGTWHEEMMDELYVSLLGKSGHSMDEESKDEAEEETKSMDVNGAAIDRLRIFG</sequence>
<comment type="caution">
    <text evidence="3">The sequence shown here is derived from an EMBL/GenBank/DDBJ whole genome shotgun (WGS) entry which is preliminary data.</text>
</comment>
<dbReference type="PANTHER" id="PTHR15565">
    <property type="entry name" value="AATF PROTEIN APOPTOSIS ANTAGONIZING TRANSCRIPTION FACTOR"/>
    <property type="match status" value="1"/>
</dbReference>
<keyword evidence="4" id="KW-1185">Reference proteome</keyword>
<feature type="region of interest" description="Disordered" evidence="1">
    <location>
        <begin position="104"/>
        <end position="124"/>
    </location>
</feature>
<feature type="domain" description="Apoptosis-antagonizing transcription factor C-terminal" evidence="2">
    <location>
        <begin position="33"/>
        <end position="101"/>
    </location>
</feature>
<dbReference type="EMBL" id="RBNJ01005682">
    <property type="protein sequence ID" value="RUS29069.1"/>
    <property type="molecule type" value="Genomic_DNA"/>
</dbReference>
<dbReference type="InterPro" id="IPR012617">
    <property type="entry name" value="AATF_C"/>
</dbReference>
<evidence type="ECO:0000256" key="1">
    <source>
        <dbReference type="SAM" id="MobiDB-lite"/>
    </source>
</evidence>
<accession>A0A433QH30</accession>
<dbReference type="AlphaFoldDB" id="A0A433QH30"/>